<dbReference type="InterPro" id="IPR044801">
    <property type="entry name" value="Filamin"/>
</dbReference>
<dbReference type="HOGENOM" id="CLU_009992_0_0_1"/>
<evidence type="ECO:0000313" key="5">
    <source>
        <dbReference type="EMBL" id="ERN07141.1"/>
    </source>
</evidence>
<evidence type="ECO:0000256" key="3">
    <source>
        <dbReference type="SAM" id="Phobius"/>
    </source>
</evidence>
<evidence type="ECO:0000256" key="1">
    <source>
        <dbReference type="ARBA" id="ARBA00022737"/>
    </source>
</evidence>
<feature type="domain" description="GEX2 N-terminal Ig-like" evidence="4">
    <location>
        <begin position="132"/>
        <end position="237"/>
    </location>
</feature>
<accession>W1PHP0</accession>
<organism evidence="5 6">
    <name type="scientific">Amborella trichopoda</name>
    <dbReference type="NCBI Taxonomy" id="13333"/>
    <lineage>
        <taxon>Eukaryota</taxon>
        <taxon>Viridiplantae</taxon>
        <taxon>Streptophyta</taxon>
        <taxon>Embryophyta</taxon>
        <taxon>Tracheophyta</taxon>
        <taxon>Spermatophyta</taxon>
        <taxon>Magnoliopsida</taxon>
        <taxon>Amborellales</taxon>
        <taxon>Amborellaceae</taxon>
        <taxon>Amborella</taxon>
    </lineage>
</organism>
<sequence length="1098" mass="120767">MFKLPFIIKAASQSDELLPSGCSVRWKNDKFQFQAGDIATIRVKVLDKLGNEINYLANGALVNFTLYINDTKGNSSFVSGVSSSFDEKSTSWNMTFLPILVGHFSANVSEDRIGFFGSLLHFNVSAGPIYSSACVASWMDLVTEFVAGSKAKVLILPKDAFGNNISSATEGIAPYIFNISALHRYGNNADILNITSMGWMSYGYIAIEFVVATAGNLLLHVEHENSSLYNTPLPFIVKPGLLEISKCFAQWNYDTNGVRIFSKLQILIYQQDGYGNTVPGFYLFDASVVEKATNLSIPIGDMSFVEVVPGIQLLSFTVSEPGNFSINIFDSEHGSISKMPYEYTVFVGYCDSVRSVVNGSGLLGSVVGQVSSFSVYLQDEYDDPSPVELERIQVQISRKNDSYNLQPNISPLVDADGPDPNHDHISKPPTSTGPTLVGGAPDTIGGVEHDESSSFIISYTTERSGSYDTRVFCGNIPLNGGLPFTFEVSPGVVNTSISSIVKFFPEVKKQARNEIRIKLVDSFMNPVPSQKSKLKLETHYKNSTEALTWSFEEDTAGLFVGYYQASNLGKHKICVLFEDRPLLGCPLEFMVYESNYFPEAINDDVSVWEDESVAFDVLANDRFSDGTANFVGWSKPHHGTILQYGRFFRYTPHKGFVGNDSFNYTISDKNLNIASGSVMILVLISPPRFLSLPVQLQAVEDTLAPEFGGFPGFEMRYSNSVENITVILSAESGSVILSSIPVQVWEPLEYSGSGSGLYVKNGGRPGEALILVGPVEMINSALQSIKYLGNENFCGHDVITILARNTNGQREAHVPILVEPVNDPPWIRVPRYIVLNGMGHKDGLLIFDNKTKDTSDILLGDPDNVHFPDHIYDFTVLLTIEVSAGTLSAILQGDFVDTTEIKPEKAFHWQPLYSVVIIGNSFVVEGKGIRFRGKLKECNIALRQLIYKGPSHDAILTIDLNDMGNYGCYPDCSLKITVPLSTKATIDLCDRKPMTPLLAFFLGAAIIIGFIMTFILGLVLLFFSCKCAFALQKNRGNSCNLSKVELATTEAVNEMVLSATSSDNVTYFTGCSSPFLLRRHHGNFHQRESGSKEYLSNT</sequence>
<proteinExistence type="predicted"/>
<dbReference type="InterPro" id="IPR013783">
    <property type="entry name" value="Ig-like_fold"/>
</dbReference>
<dbReference type="Pfam" id="PF23616">
    <property type="entry name" value="Ig_GEX2_N"/>
    <property type="match status" value="2"/>
</dbReference>
<evidence type="ECO:0000259" key="4">
    <source>
        <dbReference type="Pfam" id="PF23616"/>
    </source>
</evidence>
<dbReference type="PANTHER" id="PTHR38537:SF8">
    <property type="entry name" value="FILAMIN-A"/>
    <property type="match status" value="1"/>
</dbReference>
<dbReference type="GO" id="GO:0051015">
    <property type="term" value="F:actin filament binding"/>
    <property type="evidence" value="ECO:0007669"/>
    <property type="project" value="InterPro"/>
</dbReference>
<reference evidence="6" key="1">
    <citation type="journal article" date="2013" name="Science">
        <title>The Amborella genome and the evolution of flowering plants.</title>
        <authorList>
            <consortium name="Amborella Genome Project"/>
        </authorList>
    </citation>
    <scope>NUCLEOTIDE SEQUENCE [LARGE SCALE GENOMIC DNA]</scope>
</reference>
<dbReference type="SUPFAM" id="SSF81296">
    <property type="entry name" value="E set domains"/>
    <property type="match status" value="1"/>
</dbReference>
<dbReference type="STRING" id="13333.W1PHP0"/>
<feature type="domain" description="GEX2 N-terminal Ig-like" evidence="4">
    <location>
        <begin position="21"/>
        <end position="124"/>
    </location>
</feature>
<dbReference type="eggNOG" id="ENOG502QWD1">
    <property type="taxonomic scope" value="Eukaryota"/>
</dbReference>
<dbReference type="Gene3D" id="2.60.40.3440">
    <property type="match status" value="1"/>
</dbReference>
<keyword evidence="3" id="KW-0472">Membrane</keyword>
<dbReference type="GO" id="GO:0030036">
    <property type="term" value="P:actin cytoskeleton organization"/>
    <property type="evidence" value="ECO:0007669"/>
    <property type="project" value="InterPro"/>
</dbReference>
<dbReference type="Proteomes" id="UP000017836">
    <property type="component" value="Unassembled WGS sequence"/>
</dbReference>
<dbReference type="AlphaFoldDB" id="W1PHP0"/>
<keyword evidence="6" id="KW-1185">Reference proteome</keyword>
<keyword evidence="1" id="KW-0677">Repeat</keyword>
<evidence type="ECO:0000256" key="2">
    <source>
        <dbReference type="SAM" id="MobiDB-lite"/>
    </source>
</evidence>
<feature type="transmembrane region" description="Helical" evidence="3">
    <location>
        <begin position="997"/>
        <end position="1023"/>
    </location>
</feature>
<dbReference type="InterPro" id="IPR056434">
    <property type="entry name" value="Ig_GEX2_N"/>
</dbReference>
<dbReference type="Gramene" id="ERN07141">
    <property type="protein sequence ID" value="ERN07141"/>
    <property type="gene ID" value="AMTR_s00019p00129570"/>
</dbReference>
<feature type="region of interest" description="Disordered" evidence="2">
    <location>
        <begin position="416"/>
        <end position="440"/>
    </location>
</feature>
<dbReference type="InterPro" id="IPR014756">
    <property type="entry name" value="Ig_E-set"/>
</dbReference>
<dbReference type="Gene3D" id="2.60.40.10">
    <property type="entry name" value="Immunoglobulins"/>
    <property type="match status" value="2"/>
</dbReference>
<dbReference type="GO" id="GO:0048235">
    <property type="term" value="P:pollen sperm cell differentiation"/>
    <property type="evidence" value="ECO:0000318"/>
    <property type="project" value="GO_Central"/>
</dbReference>
<gene>
    <name evidence="5" type="ORF">AMTR_s00019p00129570</name>
</gene>
<dbReference type="OMA" id="MLMQFWQ"/>
<dbReference type="Pfam" id="PF17963">
    <property type="entry name" value="Big_9"/>
    <property type="match status" value="1"/>
</dbReference>
<dbReference type="PANTHER" id="PTHR38537">
    <property type="entry name" value="JITTERBUG, ISOFORM N"/>
    <property type="match status" value="1"/>
</dbReference>
<protein>
    <recommendedName>
        <fullName evidence="4">GEX2 N-terminal Ig-like domain-containing protein</fullName>
    </recommendedName>
</protein>
<keyword evidence="3" id="KW-0812">Transmembrane</keyword>
<name>W1PHP0_AMBTC</name>
<keyword evidence="3" id="KW-1133">Transmembrane helix</keyword>
<evidence type="ECO:0000313" key="6">
    <source>
        <dbReference type="Proteomes" id="UP000017836"/>
    </source>
</evidence>
<dbReference type="EMBL" id="KI393807">
    <property type="protein sequence ID" value="ERN07141.1"/>
    <property type="molecule type" value="Genomic_DNA"/>
</dbReference>